<evidence type="ECO:0000256" key="7">
    <source>
        <dbReference type="ARBA" id="ARBA00048472"/>
    </source>
</evidence>
<sequence>MIPPTGPTMRHLTIVVVCKVIDNLGDAGFCLRLSRRLATLGHSVVMLHDAPATLALLYPTAECSSLLLIDARSSWQWPTNGAESNSEPDLILEPFGTSSHQTQTRFDNTLKTRFPKTPWLLIDYLSAESWIEDFHLRSSVEPSTGHRSTYFYPGFTAQTGGIVHGDFAQSLWSPPAVRCHRIFVFAYPHAPLDRLINHATQEQAIVVSGRAPQDPALRTRVQMQEFVPQSAFDALLLKHDLLFVRGEDSFVRAQLAGRPMIWQIYPTDDQVHLEKLAEFFNLYAKGLPQTTRDWWWQLWRCWNGAEPVDIWPLLWSHMEEHWPVLCTHSQHWQQHLLNGPELVKEVLTWVESQAPTNQQ</sequence>
<evidence type="ECO:0000256" key="6">
    <source>
        <dbReference type="ARBA" id="ARBA00030025"/>
    </source>
</evidence>
<name>A0ABT1WBC6_9BURK</name>
<protein>
    <recommendedName>
        <fullName evidence="5">Protein-arginine rhamnosyltransferase</fullName>
    </recommendedName>
    <alternativeName>
        <fullName evidence="6">EF-P arginine rhamnosyltransferase</fullName>
    </alternativeName>
</protein>
<keyword evidence="8" id="KW-0648">Protein biosynthesis</keyword>
<evidence type="ECO:0000256" key="5">
    <source>
        <dbReference type="ARBA" id="ARBA00024416"/>
    </source>
</evidence>
<keyword evidence="8" id="KW-0251">Elongation factor</keyword>
<dbReference type="RefSeq" id="WP_256762413.1">
    <property type="nucleotide sequence ID" value="NZ_JANIGO010000001.1"/>
</dbReference>
<organism evidence="8 9">
    <name type="scientific">Limnobacter humi</name>
    <dbReference type="NCBI Taxonomy" id="1778671"/>
    <lineage>
        <taxon>Bacteria</taxon>
        <taxon>Pseudomonadati</taxon>
        <taxon>Pseudomonadota</taxon>
        <taxon>Betaproteobacteria</taxon>
        <taxon>Burkholderiales</taxon>
        <taxon>Burkholderiaceae</taxon>
        <taxon>Limnobacter</taxon>
    </lineage>
</organism>
<comment type="similarity">
    <text evidence="4">Belongs to the glycosyltransferase 104 family.</text>
</comment>
<evidence type="ECO:0000256" key="2">
    <source>
        <dbReference type="ARBA" id="ARBA00022679"/>
    </source>
</evidence>
<comment type="function">
    <text evidence="3">Protein-arginine rhamnosyltransferase that catalyzes the transfer of a single rhamnose to elongation factor P (EF-P) on 'Lys-32', a modification required for EF-P-dependent rescue of polyproline stalled ribosomes.</text>
</comment>
<evidence type="ECO:0000313" key="8">
    <source>
        <dbReference type="EMBL" id="MCQ8894823.1"/>
    </source>
</evidence>
<keyword evidence="9" id="KW-1185">Reference proteome</keyword>
<comment type="catalytic activity">
    <reaction evidence="7">
        <text>dTDP-beta-L-rhamnose + L-arginyl-[protein] = N(omega)-(alpha-L-rhamnosyl)-L-arginyl-[protein] + dTDP + H(+)</text>
        <dbReference type="Rhea" id="RHEA:66692"/>
        <dbReference type="Rhea" id="RHEA-COMP:10532"/>
        <dbReference type="Rhea" id="RHEA-COMP:17096"/>
        <dbReference type="ChEBI" id="CHEBI:15378"/>
        <dbReference type="ChEBI" id="CHEBI:29965"/>
        <dbReference type="ChEBI" id="CHEBI:57510"/>
        <dbReference type="ChEBI" id="CHEBI:58369"/>
        <dbReference type="ChEBI" id="CHEBI:167445"/>
    </reaction>
    <physiologicalReaction direction="left-to-right" evidence="7">
        <dbReference type="Rhea" id="RHEA:66693"/>
    </physiologicalReaction>
</comment>
<proteinExistence type="inferred from homology"/>
<evidence type="ECO:0000313" key="9">
    <source>
        <dbReference type="Proteomes" id="UP001204142"/>
    </source>
</evidence>
<dbReference type="Proteomes" id="UP001204142">
    <property type="component" value="Unassembled WGS sequence"/>
</dbReference>
<keyword evidence="1" id="KW-0328">Glycosyltransferase</keyword>
<dbReference type="EMBL" id="JANIGO010000001">
    <property type="protein sequence ID" value="MCQ8894823.1"/>
    <property type="molecule type" value="Genomic_DNA"/>
</dbReference>
<gene>
    <name evidence="8" type="ORF">NQT62_00020</name>
</gene>
<dbReference type="InterPro" id="IPR016633">
    <property type="entry name" value="EarP"/>
</dbReference>
<evidence type="ECO:0000256" key="4">
    <source>
        <dbReference type="ARBA" id="ARBA00024346"/>
    </source>
</evidence>
<dbReference type="GO" id="GO:0003746">
    <property type="term" value="F:translation elongation factor activity"/>
    <property type="evidence" value="ECO:0007669"/>
    <property type="project" value="UniProtKB-KW"/>
</dbReference>
<accession>A0ABT1WBC6</accession>
<keyword evidence="2" id="KW-0808">Transferase</keyword>
<comment type="caution">
    <text evidence="8">The sequence shown here is derived from an EMBL/GenBank/DDBJ whole genome shotgun (WGS) entry which is preliminary data.</text>
</comment>
<dbReference type="Pfam" id="PF10093">
    <property type="entry name" value="EarP"/>
    <property type="match status" value="1"/>
</dbReference>
<evidence type="ECO:0000256" key="3">
    <source>
        <dbReference type="ARBA" id="ARBA00024303"/>
    </source>
</evidence>
<evidence type="ECO:0000256" key="1">
    <source>
        <dbReference type="ARBA" id="ARBA00022676"/>
    </source>
</evidence>
<reference evidence="8 9" key="1">
    <citation type="submission" date="2022-07" db="EMBL/GenBank/DDBJ databases">
        <authorList>
            <person name="Xamxidin M."/>
            <person name="Wu M."/>
        </authorList>
    </citation>
    <scope>NUCLEOTIDE SEQUENCE [LARGE SCALE GENOMIC DNA]</scope>
    <source>
        <strain evidence="8 9">NBRC 111650</strain>
    </source>
</reference>